<reference evidence="2 3" key="1">
    <citation type="submission" date="2017-05" db="EMBL/GenBank/DDBJ databases">
        <authorList>
            <person name="Varghese N."/>
            <person name="Submissions S."/>
        </authorList>
    </citation>
    <scope>NUCLEOTIDE SEQUENCE [LARGE SCALE GENOMIC DNA]</scope>
    <source>
        <strain evidence="2 3">DSM 28214</strain>
    </source>
</reference>
<sequence length="249" mass="27637">METQFYGDGQHNGGSYFWGNNNPYIYTYQNPIRYIDPNGKQVDFHDVNLNVSYGSFSNYSTPVFVPGRLLQGRSPFVNNCWHAADRQIKNAGNFTSGSSSSRVNMVESSRQPAGSQSKVDLQKGVDMTLSNLKEGKPVMAGVSYRDNQNINENVATDHFITIVGAGSDKKGSYFSYVDNAASAGPESGQNTQQNRLYFDPKSKKFVDSDPPLNHAGKYILSEVRPTNTTSTNAQDQKKMNDMMDKGHKE</sequence>
<evidence type="ECO:0000313" key="2">
    <source>
        <dbReference type="EMBL" id="SMP35234.1"/>
    </source>
</evidence>
<gene>
    <name evidence="2" type="ORF">SAMN06264346_12014</name>
</gene>
<feature type="compositionally biased region" description="Basic and acidic residues" evidence="1">
    <location>
        <begin position="235"/>
        <end position="249"/>
    </location>
</feature>
<dbReference type="Proteomes" id="UP001157960">
    <property type="component" value="Unassembled WGS sequence"/>
</dbReference>
<feature type="compositionally biased region" description="Polar residues" evidence="1">
    <location>
        <begin position="224"/>
        <end position="234"/>
    </location>
</feature>
<organism evidence="2 3">
    <name type="scientific">Chryseobacterium profundimaris</name>
    <dbReference type="NCBI Taxonomy" id="1387275"/>
    <lineage>
        <taxon>Bacteria</taxon>
        <taxon>Pseudomonadati</taxon>
        <taxon>Bacteroidota</taxon>
        <taxon>Flavobacteriia</taxon>
        <taxon>Flavobacteriales</taxon>
        <taxon>Weeksellaceae</taxon>
        <taxon>Chryseobacterium group</taxon>
        <taxon>Chryseobacterium</taxon>
    </lineage>
</organism>
<feature type="compositionally biased region" description="Low complexity" evidence="1">
    <location>
        <begin position="96"/>
        <end position="110"/>
    </location>
</feature>
<name>A0ABY1PJ41_9FLAO</name>
<dbReference type="EMBL" id="FXTZ01000020">
    <property type="protein sequence ID" value="SMP35234.1"/>
    <property type="molecule type" value="Genomic_DNA"/>
</dbReference>
<keyword evidence="3" id="KW-1185">Reference proteome</keyword>
<evidence type="ECO:0000313" key="3">
    <source>
        <dbReference type="Proteomes" id="UP001157960"/>
    </source>
</evidence>
<proteinExistence type="predicted"/>
<comment type="caution">
    <text evidence="2">The sequence shown here is derived from an EMBL/GenBank/DDBJ whole genome shotgun (WGS) entry which is preliminary data.</text>
</comment>
<feature type="region of interest" description="Disordered" evidence="1">
    <location>
        <begin position="221"/>
        <end position="249"/>
    </location>
</feature>
<evidence type="ECO:0008006" key="4">
    <source>
        <dbReference type="Google" id="ProtNLM"/>
    </source>
</evidence>
<feature type="region of interest" description="Disordered" evidence="1">
    <location>
        <begin position="91"/>
        <end position="119"/>
    </location>
</feature>
<accession>A0ABY1PJ41</accession>
<evidence type="ECO:0000256" key="1">
    <source>
        <dbReference type="SAM" id="MobiDB-lite"/>
    </source>
</evidence>
<protein>
    <recommendedName>
        <fullName evidence="4">RHS repeat-associated core domain-containing protein</fullName>
    </recommendedName>
</protein>